<comment type="caution">
    <text evidence="1">The sequence shown here is derived from an EMBL/GenBank/DDBJ whole genome shotgun (WGS) entry which is preliminary data.</text>
</comment>
<sequence>MRASLSHAKSAISIVLNGVDVHEWVQANIPARDAQGGLRWCGVLVEEFGEHLTAATNLPRQVG</sequence>
<dbReference type="AlphaFoldDB" id="A0A9X2ZZV4"/>
<evidence type="ECO:0000313" key="2">
    <source>
        <dbReference type="Proteomes" id="UP001141259"/>
    </source>
</evidence>
<reference evidence="1" key="1">
    <citation type="submission" date="2022-08" db="EMBL/GenBank/DDBJ databases">
        <authorList>
            <person name="Tistechok S."/>
            <person name="Samborskyy M."/>
            <person name="Roman I."/>
        </authorList>
    </citation>
    <scope>NUCLEOTIDE SEQUENCE</scope>
    <source>
        <strain evidence="1">DSM 103496</strain>
    </source>
</reference>
<gene>
    <name evidence="1" type="ORF">NZH93_13475</name>
</gene>
<keyword evidence="2" id="KW-1185">Reference proteome</keyword>
<evidence type="ECO:0000313" key="1">
    <source>
        <dbReference type="EMBL" id="MCS7477869.1"/>
    </source>
</evidence>
<name>A0A9X2ZZV4_9PSEU</name>
<dbReference type="Proteomes" id="UP001141259">
    <property type="component" value="Unassembled WGS sequence"/>
</dbReference>
<organism evidence="1 2">
    <name type="scientific">Umezawaea endophytica</name>
    <dbReference type="NCBI Taxonomy" id="1654476"/>
    <lineage>
        <taxon>Bacteria</taxon>
        <taxon>Bacillati</taxon>
        <taxon>Actinomycetota</taxon>
        <taxon>Actinomycetes</taxon>
        <taxon>Pseudonocardiales</taxon>
        <taxon>Pseudonocardiaceae</taxon>
        <taxon>Umezawaea</taxon>
    </lineage>
</organism>
<dbReference type="EMBL" id="JANYMP010000005">
    <property type="protein sequence ID" value="MCS7477869.1"/>
    <property type="molecule type" value="Genomic_DNA"/>
</dbReference>
<proteinExistence type="predicted"/>
<dbReference type="RefSeq" id="WP_259623375.1">
    <property type="nucleotide sequence ID" value="NZ_JANYMP010000005.1"/>
</dbReference>
<protein>
    <submittedName>
        <fullName evidence="1">Uncharacterized protein</fullName>
    </submittedName>
</protein>
<accession>A0A9X2ZZV4</accession>